<dbReference type="Proteomes" id="UP000887159">
    <property type="component" value="Unassembled WGS sequence"/>
</dbReference>
<organism evidence="2 3">
    <name type="scientific">Trichonephila clavipes</name>
    <name type="common">Golden silk orbweaver</name>
    <name type="synonym">Nephila clavipes</name>
    <dbReference type="NCBI Taxonomy" id="2585209"/>
    <lineage>
        <taxon>Eukaryota</taxon>
        <taxon>Metazoa</taxon>
        <taxon>Ecdysozoa</taxon>
        <taxon>Arthropoda</taxon>
        <taxon>Chelicerata</taxon>
        <taxon>Arachnida</taxon>
        <taxon>Araneae</taxon>
        <taxon>Araneomorphae</taxon>
        <taxon>Entelegynae</taxon>
        <taxon>Araneoidea</taxon>
        <taxon>Nephilidae</taxon>
        <taxon>Trichonephila</taxon>
    </lineage>
</organism>
<reference evidence="2" key="1">
    <citation type="submission" date="2020-08" db="EMBL/GenBank/DDBJ databases">
        <title>Multicomponent nature underlies the extraordinary mechanical properties of spider dragline silk.</title>
        <authorList>
            <person name="Kono N."/>
            <person name="Nakamura H."/>
            <person name="Mori M."/>
            <person name="Yoshida Y."/>
            <person name="Ohtoshi R."/>
            <person name="Malay A.D."/>
            <person name="Moran D.A.P."/>
            <person name="Tomita M."/>
            <person name="Numata K."/>
            <person name="Arakawa K."/>
        </authorList>
    </citation>
    <scope>NUCLEOTIDE SEQUENCE</scope>
</reference>
<keyword evidence="3" id="KW-1185">Reference proteome</keyword>
<dbReference type="AlphaFoldDB" id="A0A8X6SRM7"/>
<evidence type="ECO:0000313" key="2">
    <source>
        <dbReference type="EMBL" id="GFY16393.1"/>
    </source>
</evidence>
<feature type="region of interest" description="Disordered" evidence="1">
    <location>
        <begin position="1"/>
        <end position="24"/>
    </location>
</feature>
<accession>A0A8X6SRM7</accession>
<feature type="compositionally biased region" description="Basic and acidic residues" evidence="1">
    <location>
        <begin position="1"/>
        <end position="10"/>
    </location>
</feature>
<proteinExistence type="predicted"/>
<evidence type="ECO:0000313" key="3">
    <source>
        <dbReference type="Proteomes" id="UP000887159"/>
    </source>
</evidence>
<sequence>MDELIEMHEQDLEEESLDPVQSEDRMTVGNLTDKLTKLHNTDFTSPATSTKPTFVGDSFLIPRRHLENLVDFTGAKSFFRAAVPNIR</sequence>
<comment type="caution">
    <text evidence="2">The sequence shown here is derived from an EMBL/GenBank/DDBJ whole genome shotgun (WGS) entry which is preliminary data.</text>
</comment>
<protein>
    <submittedName>
        <fullName evidence="2">Uncharacterized protein</fullName>
    </submittedName>
</protein>
<name>A0A8X6SRM7_TRICX</name>
<dbReference type="EMBL" id="BMAU01021338">
    <property type="protein sequence ID" value="GFY16393.1"/>
    <property type="molecule type" value="Genomic_DNA"/>
</dbReference>
<evidence type="ECO:0000256" key="1">
    <source>
        <dbReference type="SAM" id="MobiDB-lite"/>
    </source>
</evidence>
<gene>
    <name evidence="2" type="ORF">TNCV_2350361</name>
</gene>